<gene>
    <name evidence="1" type="primary">WBGene00278995</name>
</gene>
<organism evidence="1 2">
    <name type="scientific">Pristionchus pacificus</name>
    <name type="common">Parasitic nematode worm</name>
    <dbReference type="NCBI Taxonomy" id="54126"/>
    <lineage>
        <taxon>Eukaryota</taxon>
        <taxon>Metazoa</taxon>
        <taxon>Ecdysozoa</taxon>
        <taxon>Nematoda</taxon>
        <taxon>Chromadorea</taxon>
        <taxon>Rhabditida</taxon>
        <taxon>Rhabditina</taxon>
        <taxon>Diplogasteromorpha</taxon>
        <taxon>Diplogasteroidea</taxon>
        <taxon>Neodiplogasteridae</taxon>
        <taxon>Pristionchus</taxon>
    </lineage>
</organism>
<dbReference type="EnsemblMetazoa" id="PPA40626.1">
    <property type="protein sequence ID" value="PPA40626.1"/>
    <property type="gene ID" value="WBGene00278995"/>
</dbReference>
<evidence type="ECO:0000313" key="1">
    <source>
        <dbReference type="EnsemblMetazoa" id="PPA40626.1"/>
    </source>
</evidence>
<dbReference type="AlphaFoldDB" id="A0A2A6C4E2"/>
<keyword evidence="2" id="KW-1185">Reference proteome</keyword>
<proteinExistence type="predicted"/>
<name>A0A2A6C4E2_PRIPA</name>
<evidence type="ECO:0000313" key="2">
    <source>
        <dbReference type="Proteomes" id="UP000005239"/>
    </source>
</evidence>
<reference evidence="2" key="1">
    <citation type="journal article" date="2008" name="Nat. Genet.">
        <title>The Pristionchus pacificus genome provides a unique perspective on nematode lifestyle and parasitism.</title>
        <authorList>
            <person name="Dieterich C."/>
            <person name="Clifton S.W."/>
            <person name="Schuster L.N."/>
            <person name="Chinwalla A."/>
            <person name="Delehaunty K."/>
            <person name="Dinkelacker I."/>
            <person name="Fulton L."/>
            <person name="Fulton R."/>
            <person name="Godfrey J."/>
            <person name="Minx P."/>
            <person name="Mitreva M."/>
            <person name="Roeseler W."/>
            <person name="Tian H."/>
            <person name="Witte H."/>
            <person name="Yang S.P."/>
            <person name="Wilson R.K."/>
            <person name="Sommer R.J."/>
        </authorList>
    </citation>
    <scope>NUCLEOTIDE SEQUENCE [LARGE SCALE GENOMIC DNA]</scope>
    <source>
        <strain evidence="2">PS312</strain>
    </source>
</reference>
<accession>A0A8R1UZL2</accession>
<sequence>MIAYFDFVTYAEHRFVARDQMFVMVSTGIVNDAMKAYFEFVTHVEHFNYAIGMFLSSMLFYCIIYCNNSSLGMYRYLQMIIVLVDATHTTGQCFLRERFVARDRMFVMVSTGIVNDAVRIHRHLPREINSYILANFQRVLCSYASVYTVIFVLDDYILNEFKNSPSRLLFWTLLFRYLRALRLVSNDRCGFAIFIQKRFSVSYNCFAPSPSGKELLFNELSENFNVDSRERAMIMAECLNGDGTFKGRTLLGITVCLSFIGSCMTFMLYAIRSIYIFLKSANLMSKNLLRMQKQLFLTLCLQTLIPFFALYVSAGAFMILPLFAIDAVWVANLAPLLISFFLPLDALVVLITMTDYRREVVRMIWRSNSHLKCLTPKQQMLSSLSISFLVQFCVHFFYSVSYFVLDRISALIRYLQIAMVSIDGFYTTAQMFIRERIITAEAVFAMIPTSSFGVTKVGFVHQLNHFFKEVLCLYLALYNLTFVMIDYNFLYRMWAVKSPLRVGLFSSPLFIALLVSFAFIESAVWYDDVII</sequence>
<dbReference type="PANTHER" id="PTHR22943:SF248">
    <property type="entry name" value="SEVEN TM RECEPTOR"/>
    <property type="match status" value="1"/>
</dbReference>
<dbReference type="InterPro" id="IPR019428">
    <property type="entry name" value="7TM_GPCR_serpentine_rcpt_Str"/>
</dbReference>
<protein>
    <submittedName>
        <fullName evidence="1">G protein-coupled receptor</fullName>
    </submittedName>
</protein>
<dbReference type="Pfam" id="PF10326">
    <property type="entry name" value="7TM_GPCR_Str"/>
    <property type="match status" value="1"/>
</dbReference>
<accession>A0A2A6C4E2</accession>
<reference evidence="1" key="2">
    <citation type="submission" date="2022-06" db="UniProtKB">
        <authorList>
            <consortium name="EnsemblMetazoa"/>
        </authorList>
    </citation>
    <scope>IDENTIFICATION</scope>
    <source>
        <strain evidence="1">PS312</strain>
    </source>
</reference>
<dbReference type="PANTHER" id="PTHR22943">
    <property type="entry name" value="7-TRANSMEMBRANE DOMAIN RECEPTOR C.ELEGANS"/>
    <property type="match status" value="1"/>
</dbReference>
<dbReference type="Proteomes" id="UP000005239">
    <property type="component" value="Unassembled WGS sequence"/>
</dbReference>